<accession>A0ABN6KDQ1</accession>
<feature type="transmembrane region" description="Helical" evidence="1">
    <location>
        <begin position="46"/>
        <end position="66"/>
    </location>
</feature>
<gene>
    <name evidence="2" type="ORF">LPTSP3_g08850</name>
</gene>
<proteinExistence type="predicted"/>
<keyword evidence="3" id="KW-1185">Reference proteome</keyword>
<dbReference type="Proteomes" id="UP000245263">
    <property type="component" value="Chromosome 1"/>
</dbReference>
<dbReference type="EMBL" id="AP025028">
    <property type="protein sequence ID" value="BDA77955.1"/>
    <property type="molecule type" value="Genomic_DNA"/>
</dbReference>
<evidence type="ECO:0000256" key="1">
    <source>
        <dbReference type="SAM" id="Phobius"/>
    </source>
</evidence>
<keyword evidence="1" id="KW-0472">Membrane</keyword>
<sequence length="149" mass="17261">MSSNTKTLIIKFTLTIGALEFFGPILRDTNSSHLLNPEWIGHARFHLMWNISLWAGIGFYSLYLLWLKKNTSNEQLQIVWILQLINTFAFWNSVLVGDLYEADVFDEKIHIGFMNINENILVFGFLSLVLLFNLYLLKSNQTKSVEDSL</sequence>
<evidence type="ECO:0000313" key="2">
    <source>
        <dbReference type="EMBL" id="BDA77955.1"/>
    </source>
</evidence>
<protein>
    <submittedName>
        <fullName evidence="2">Uncharacterized protein</fullName>
    </submittedName>
</protein>
<organism evidence="2 3">
    <name type="scientific">Leptospira kobayashii</name>
    <dbReference type="NCBI Taxonomy" id="1917830"/>
    <lineage>
        <taxon>Bacteria</taxon>
        <taxon>Pseudomonadati</taxon>
        <taxon>Spirochaetota</taxon>
        <taxon>Spirochaetia</taxon>
        <taxon>Leptospirales</taxon>
        <taxon>Leptospiraceae</taxon>
        <taxon>Leptospira</taxon>
    </lineage>
</organism>
<feature type="transmembrane region" description="Helical" evidence="1">
    <location>
        <begin position="120"/>
        <end position="137"/>
    </location>
</feature>
<keyword evidence="1" id="KW-0812">Transmembrane</keyword>
<feature type="transmembrane region" description="Helical" evidence="1">
    <location>
        <begin position="7"/>
        <end position="26"/>
    </location>
</feature>
<name>A0ABN6KDQ1_9LEPT</name>
<dbReference type="RefSeq" id="WP_109018664.1">
    <property type="nucleotide sequence ID" value="NZ_AP025028.1"/>
</dbReference>
<reference evidence="2 3" key="1">
    <citation type="submission" date="2021-08" db="EMBL/GenBank/DDBJ databases">
        <title>Complete genome sequence of Leptospira kobayashii strain E30.</title>
        <authorList>
            <person name="Nakao R."/>
            <person name="Nakamura S."/>
            <person name="Masuzawa T."/>
            <person name="Koizumi N."/>
        </authorList>
    </citation>
    <scope>NUCLEOTIDE SEQUENCE [LARGE SCALE GENOMIC DNA]</scope>
    <source>
        <strain evidence="2 3">E30</strain>
    </source>
</reference>
<feature type="transmembrane region" description="Helical" evidence="1">
    <location>
        <begin position="78"/>
        <end position="100"/>
    </location>
</feature>
<evidence type="ECO:0000313" key="3">
    <source>
        <dbReference type="Proteomes" id="UP000245263"/>
    </source>
</evidence>
<keyword evidence="1" id="KW-1133">Transmembrane helix</keyword>